<reference evidence="4" key="1">
    <citation type="submission" date="2020-07" db="EMBL/GenBank/DDBJ databases">
        <title>Severe corrosion of carbon steel in oil field produced water can be linked to methanogenic archaea containing a special type of NiFe hydrogenase.</title>
        <authorList>
            <person name="Lahme S."/>
            <person name="Mand J."/>
            <person name="Longwell J."/>
            <person name="Smith R."/>
            <person name="Enning D."/>
        </authorList>
    </citation>
    <scope>NUCLEOTIDE SEQUENCE</scope>
    <source>
        <strain evidence="4">MIC098Bin6</strain>
    </source>
</reference>
<accession>A0A931CUT5</accession>
<dbReference type="Gene3D" id="3.40.50.620">
    <property type="entry name" value="HUPs"/>
    <property type="match status" value="1"/>
</dbReference>
<dbReference type="InterPro" id="IPR014729">
    <property type="entry name" value="Rossmann-like_a/b/a_fold"/>
</dbReference>
<sequence length="105" mass="11960">LMHVVDEDDLKSSDTHEVQSVRKKERTRLEDLCDEFAQKGISARPHVYVGDPETEILKAAREYQATLVVLGFSDRTALAERWLGSISRNIADKSVYPCLLFPVKR</sequence>
<dbReference type="CDD" id="cd00293">
    <property type="entry name" value="USP-like"/>
    <property type="match status" value="1"/>
</dbReference>
<dbReference type="SUPFAM" id="SSF52402">
    <property type="entry name" value="Adenine nucleotide alpha hydrolases-like"/>
    <property type="match status" value="1"/>
</dbReference>
<gene>
    <name evidence="4" type="ORF">H0S81_07630</name>
</gene>
<feature type="non-terminal residue" evidence="4">
    <location>
        <position position="1"/>
    </location>
</feature>
<evidence type="ECO:0000256" key="2">
    <source>
        <dbReference type="SAM" id="MobiDB-lite"/>
    </source>
</evidence>
<evidence type="ECO:0000256" key="1">
    <source>
        <dbReference type="ARBA" id="ARBA00008791"/>
    </source>
</evidence>
<comment type="similarity">
    <text evidence="1">Belongs to the universal stress protein A family.</text>
</comment>
<evidence type="ECO:0000313" key="5">
    <source>
        <dbReference type="Proteomes" id="UP000706172"/>
    </source>
</evidence>
<feature type="region of interest" description="Disordered" evidence="2">
    <location>
        <begin position="1"/>
        <end position="22"/>
    </location>
</feature>
<protein>
    <submittedName>
        <fullName evidence="4">Universal stress protein</fullName>
    </submittedName>
</protein>
<dbReference type="AlphaFoldDB" id="A0A931CUT5"/>
<proteinExistence type="inferred from homology"/>
<dbReference type="EMBL" id="JACCQK010000445">
    <property type="protein sequence ID" value="MBG0779782.1"/>
    <property type="molecule type" value="Genomic_DNA"/>
</dbReference>
<dbReference type="Pfam" id="PF00582">
    <property type="entry name" value="Usp"/>
    <property type="match status" value="1"/>
</dbReference>
<dbReference type="Proteomes" id="UP000706172">
    <property type="component" value="Unassembled WGS sequence"/>
</dbReference>
<dbReference type="PANTHER" id="PTHR46268:SF6">
    <property type="entry name" value="UNIVERSAL STRESS PROTEIN UP12"/>
    <property type="match status" value="1"/>
</dbReference>
<evidence type="ECO:0000259" key="3">
    <source>
        <dbReference type="Pfam" id="PF00582"/>
    </source>
</evidence>
<feature type="domain" description="UspA" evidence="3">
    <location>
        <begin position="1"/>
        <end position="101"/>
    </location>
</feature>
<comment type="caution">
    <text evidence="4">The sequence shown here is derived from an EMBL/GenBank/DDBJ whole genome shotgun (WGS) entry which is preliminary data.</text>
</comment>
<dbReference type="InterPro" id="IPR006016">
    <property type="entry name" value="UspA"/>
</dbReference>
<evidence type="ECO:0000313" key="4">
    <source>
        <dbReference type="EMBL" id="MBG0779782.1"/>
    </source>
</evidence>
<feature type="compositionally biased region" description="Basic and acidic residues" evidence="2">
    <location>
        <begin position="10"/>
        <end position="22"/>
    </location>
</feature>
<organism evidence="4 5">
    <name type="scientific">Desulfotignum balticum</name>
    <dbReference type="NCBI Taxonomy" id="115781"/>
    <lineage>
        <taxon>Bacteria</taxon>
        <taxon>Pseudomonadati</taxon>
        <taxon>Thermodesulfobacteriota</taxon>
        <taxon>Desulfobacteria</taxon>
        <taxon>Desulfobacterales</taxon>
        <taxon>Desulfobacteraceae</taxon>
        <taxon>Desulfotignum</taxon>
    </lineage>
</organism>
<dbReference type="PANTHER" id="PTHR46268">
    <property type="entry name" value="STRESS RESPONSE PROTEIN NHAX"/>
    <property type="match status" value="1"/>
</dbReference>
<name>A0A931CUT5_9BACT</name>